<accession>A0A6J4LZC6</accession>
<dbReference type="InterPro" id="IPR050397">
    <property type="entry name" value="Env_Response_Regulators"/>
</dbReference>
<dbReference type="GO" id="GO:0003677">
    <property type="term" value="F:DNA binding"/>
    <property type="evidence" value="ECO:0007669"/>
    <property type="project" value="UniProtKB-KW"/>
</dbReference>
<dbReference type="SUPFAM" id="SSF46785">
    <property type="entry name" value="Winged helix' DNA-binding domain"/>
    <property type="match status" value="1"/>
</dbReference>
<dbReference type="SUPFAM" id="SSF51206">
    <property type="entry name" value="cAMP-binding domain-like"/>
    <property type="match status" value="1"/>
</dbReference>
<dbReference type="InterPro" id="IPR036390">
    <property type="entry name" value="WH_DNA-bd_sf"/>
</dbReference>
<keyword evidence="3" id="KW-0804">Transcription</keyword>
<sequence length="235" mass="26438">MAQVSLRSVQNRLLAALPQEEYVRLEPRLENIPLAFKDTLYVPSRPIEYVYFPSNSVFSLITQMGNGAEIEVATLGNEGMLGLPVFLGSETTLLKAIVQIPGDALRMQVDVFKGEVIPGSSLHSLLQWYTQALFTQVSQSAACNCLHSVQQRFCRWLLMTYDRAGPSQFMLTQEFLALMLGVRRTGVSEVAHRLQEEGLIRYSRGKMTVLDPKGLESLSCECYRLVKQEFDRLLG</sequence>
<gene>
    <name evidence="5" type="ORF">AVDCRST_MAG94-2526</name>
</gene>
<dbReference type="GO" id="GO:0003700">
    <property type="term" value="F:DNA-binding transcription factor activity"/>
    <property type="evidence" value="ECO:0007669"/>
    <property type="project" value="TreeGrafter"/>
</dbReference>
<evidence type="ECO:0000256" key="2">
    <source>
        <dbReference type="ARBA" id="ARBA00023125"/>
    </source>
</evidence>
<keyword evidence="2" id="KW-0238">DNA-binding</keyword>
<dbReference type="InterPro" id="IPR012318">
    <property type="entry name" value="HTH_CRP"/>
</dbReference>
<dbReference type="AlphaFoldDB" id="A0A6J4LZC6"/>
<proteinExistence type="predicted"/>
<name>A0A6J4LZC6_9CYAN</name>
<dbReference type="GO" id="GO:0005829">
    <property type="term" value="C:cytosol"/>
    <property type="evidence" value="ECO:0007669"/>
    <property type="project" value="TreeGrafter"/>
</dbReference>
<dbReference type="EMBL" id="CADCTY010000885">
    <property type="protein sequence ID" value="CAA9345858.1"/>
    <property type="molecule type" value="Genomic_DNA"/>
</dbReference>
<dbReference type="InterPro" id="IPR014710">
    <property type="entry name" value="RmlC-like_jellyroll"/>
</dbReference>
<dbReference type="InterPro" id="IPR018490">
    <property type="entry name" value="cNMP-bd_dom_sf"/>
</dbReference>
<evidence type="ECO:0000256" key="1">
    <source>
        <dbReference type="ARBA" id="ARBA00023015"/>
    </source>
</evidence>
<dbReference type="Pfam" id="PF13545">
    <property type="entry name" value="HTH_Crp_2"/>
    <property type="match status" value="1"/>
</dbReference>
<organism evidence="5">
    <name type="scientific">uncultured Leptolyngbya sp</name>
    <dbReference type="NCBI Taxonomy" id="332963"/>
    <lineage>
        <taxon>Bacteria</taxon>
        <taxon>Bacillati</taxon>
        <taxon>Cyanobacteriota</taxon>
        <taxon>Cyanophyceae</taxon>
        <taxon>Leptolyngbyales</taxon>
        <taxon>Leptolyngbyaceae</taxon>
        <taxon>Leptolyngbya group</taxon>
        <taxon>Leptolyngbya</taxon>
        <taxon>environmental samples</taxon>
    </lineage>
</organism>
<keyword evidence="1" id="KW-0805">Transcription regulation</keyword>
<evidence type="ECO:0000313" key="5">
    <source>
        <dbReference type="EMBL" id="CAA9345858.1"/>
    </source>
</evidence>
<evidence type="ECO:0000259" key="4">
    <source>
        <dbReference type="Pfam" id="PF13545"/>
    </source>
</evidence>
<feature type="domain" description="HTH crp-type" evidence="4">
    <location>
        <begin position="151"/>
        <end position="217"/>
    </location>
</feature>
<dbReference type="PANTHER" id="PTHR24567">
    <property type="entry name" value="CRP FAMILY TRANSCRIPTIONAL REGULATORY PROTEIN"/>
    <property type="match status" value="1"/>
</dbReference>
<evidence type="ECO:0000256" key="3">
    <source>
        <dbReference type="ARBA" id="ARBA00023163"/>
    </source>
</evidence>
<dbReference type="Gene3D" id="2.60.120.10">
    <property type="entry name" value="Jelly Rolls"/>
    <property type="match status" value="1"/>
</dbReference>
<protein>
    <submittedName>
        <fullName evidence="5">cAMP-binding proteins - catabolite gene activator and regulatory subunit of cAMP-dependent protein kinases</fullName>
    </submittedName>
</protein>
<reference evidence="5" key="1">
    <citation type="submission" date="2020-02" db="EMBL/GenBank/DDBJ databases">
        <authorList>
            <person name="Meier V. D."/>
        </authorList>
    </citation>
    <scope>NUCLEOTIDE SEQUENCE</scope>
    <source>
        <strain evidence="5">AVDCRST_MAG94</strain>
    </source>
</reference>
<dbReference type="PANTHER" id="PTHR24567:SF74">
    <property type="entry name" value="HTH-TYPE TRANSCRIPTIONAL REGULATOR ARCR"/>
    <property type="match status" value="1"/>
</dbReference>